<evidence type="ECO:0000256" key="3">
    <source>
        <dbReference type="ARBA" id="ARBA00012438"/>
    </source>
</evidence>
<gene>
    <name evidence="18" type="ORF">SAMN05660429_01711</name>
</gene>
<keyword evidence="5" id="KW-0997">Cell inner membrane</keyword>
<protein>
    <recommendedName>
        <fullName evidence="3">histidine kinase</fullName>
        <ecNumber evidence="3">2.7.13.3</ecNumber>
    </recommendedName>
</protein>
<evidence type="ECO:0000256" key="10">
    <source>
        <dbReference type="ARBA" id="ARBA00022777"/>
    </source>
</evidence>
<dbReference type="SMART" id="SM00388">
    <property type="entry name" value="HisKA"/>
    <property type="match status" value="1"/>
</dbReference>
<dbReference type="SUPFAM" id="SSF55874">
    <property type="entry name" value="ATPase domain of HSP90 chaperone/DNA topoisomerase II/histidine kinase"/>
    <property type="match status" value="1"/>
</dbReference>
<keyword evidence="7" id="KW-0808">Transferase</keyword>
<dbReference type="FunFam" id="1.10.287.130:FF:000006">
    <property type="entry name" value="Osmolarity two-component histidine kinase EnvZ"/>
    <property type="match status" value="1"/>
</dbReference>
<dbReference type="CDD" id="cd00082">
    <property type="entry name" value="HisKA"/>
    <property type="match status" value="1"/>
</dbReference>
<evidence type="ECO:0000313" key="18">
    <source>
        <dbReference type="EMBL" id="SET39467.1"/>
    </source>
</evidence>
<dbReference type="Pfam" id="PF00512">
    <property type="entry name" value="HisKA"/>
    <property type="match status" value="1"/>
</dbReference>
<dbReference type="InterPro" id="IPR003660">
    <property type="entry name" value="HAMP_dom"/>
</dbReference>
<evidence type="ECO:0000256" key="5">
    <source>
        <dbReference type="ARBA" id="ARBA00022519"/>
    </source>
</evidence>
<dbReference type="GO" id="GO:0000155">
    <property type="term" value="F:phosphorelay sensor kinase activity"/>
    <property type="evidence" value="ECO:0007669"/>
    <property type="project" value="InterPro"/>
</dbReference>
<dbReference type="InterPro" id="IPR036890">
    <property type="entry name" value="HATPase_C_sf"/>
</dbReference>
<dbReference type="GO" id="GO:0005524">
    <property type="term" value="F:ATP binding"/>
    <property type="evidence" value="ECO:0007669"/>
    <property type="project" value="UniProtKB-KW"/>
</dbReference>
<evidence type="ECO:0000256" key="9">
    <source>
        <dbReference type="ARBA" id="ARBA00022741"/>
    </source>
</evidence>
<organism evidence="18 19">
    <name type="scientific">Thalassotalea agarivorans</name>
    <name type="common">Thalassomonas agarivorans</name>
    <dbReference type="NCBI Taxonomy" id="349064"/>
    <lineage>
        <taxon>Bacteria</taxon>
        <taxon>Pseudomonadati</taxon>
        <taxon>Pseudomonadota</taxon>
        <taxon>Gammaproteobacteria</taxon>
        <taxon>Alteromonadales</taxon>
        <taxon>Colwelliaceae</taxon>
        <taxon>Thalassotalea</taxon>
    </lineage>
</organism>
<feature type="transmembrane region" description="Helical" evidence="15">
    <location>
        <begin position="147"/>
        <end position="169"/>
    </location>
</feature>
<keyword evidence="13" id="KW-0902">Two-component regulatory system</keyword>
<evidence type="ECO:0000256" key="4">
    <source>
        <dbReference type="ARBA" id="ARBA00022475"/>
    </source>
</evidence>
<dbReference type="InterPro" id="IPR003661">
    <property type="entry name" value="HisK_dim/P_dom"/>
</dbReference>
<evidence type="ECO:0000259" key="16">
    <source>
        <dbReference type="PROSITE" id="PS50109"/>
    </source>
</evidence>
<name>A0A1I0E4A3_THASX</name>
<dbReference type="CDD" id="cd06225">
    <property type="entry name" value="HAMP"/>
    <property type="match status" value="1"/>
</dbReference>
<feature type="transmembrane region" description="Helical" evidence="15">
    <location>
        <begin position="12"/>
        <end position="36"/>
    </location>
</feature>
<keyword evidence="11" id="KW-0067">ATP-binding</keyword>
<evidence type="ECO:0000256" key="14">
    <source>
        <dbReference type="ARBA" id="ARBA00023136"/>
    </source>
</evidence>
<keyword evidence="14 15" id="KW-0472">Membrane</keyword>
<keyword evidence="6" id="KW-0597">Phosphoprotein</keyword>
<keyword evidence="8 15" id="KW-0812">Transmembrane</keyword>
<sequence>MKILPRSAFGQTVLLIGILLLVNQVVSYISIALYIIQPNAQQINQLLAKQIKVVFIDINNTELSADMAQAFHEQTGIGVYRESTAMALGLGDAKHYPYRSAEMSALLEGPAEVRISQGEEYLFWIKPPQAPNLWVKIPLSGLEEANFSPLIIILFILGVLSVAGGWIFVRQLNRPLRSLQRAAEEVALGRNPKTLKEGGTTEIREVTRAFNQMSEGIKRLEEDRNLLMAGISHDLRTPLTRIRLSSEMMSEQDDYLKEGIEKDIDDMNAIIDQFIDYIRTDTDDITEEVDINRLINDVVDSEQLPDREIIVIPKKCPLIKIKYLAIKRVLANLIQNAMRHTDGKITVESGVDVKQNTVYLAVLDEGTGIPEQEIERLFQPFTQGDTARGSEGSGLGLAIIKRIVKMHSGEVILRNRPEGGLEARVLLPITRERS</sequence>
<evidence type="ECO:0000256" key="13">
    <source>
        <dbReference type="ARBA" id="ARBA00023012"/>
    </source>
</evidence>
<dbReference type="Gene3D" id="1.10.287.130">
    <property type="match status" value="1"/>
</dbReference>
<dbReference type="PANTHER" id="PTHR44936">
    <property type="entry name" value="SENSOR PROTEIN CREC"/>
    <property type="match status" value="1"/>
</dbReference>
<dbReference type="PANTHER" id="PTHR44936:SF5">
    <property type="entry name" value="SENSOR HISTIDINE KINASE ENVZ"/>
    <property type="match status" value="1"/>
</dbReference>
<dbReference type="InterPro" id="IPR005467">
    <property type="entry name" value="His_kinase_dom"/>
</dbReference>
<dbReference type="NCBIfam" id="NF007004">
    <property type="entry name" value="PRK09467.1"/>
    <property type="match status" value="1"/>
</dbReference>
<evidence type="ECO:0000256" key="8">
    <source>
        <dbReference type="ARBA" id="ARBA00022692"/>
    </source>
</evidence>
<dbReference type="Pfam" id="PF00672">
    <property type="entry name" value="HAMP"/>
    <property type="match status" value="1"/>
</dbReference>
<dbReference type="SUPFAM" id="SSF47384">
    <property type="entry name" value="Homodimeric domain of signal transducing histidine kinase"/>
    <property type="match status" value="1"/>
</dbReference>
<dbReference type="AlphaFoldDB" id="A0A1I0E4A3"/>
<keyword evidence="12 15" id="KW-1133">Transmembrane helix</keyword>
<comment type="subcellular location">
    <subcellularLocation>
        <location evidence="2">Cell inner membrane</location>
        <topology evidence="2">Multi-pass membrane protein</topology>
    </subcellularLocation>
</comment>
<evidence type="ECO:0000256" key="2">
    <source>
        <dbReference type="ARBA" id="ARBA00004429"/>
    </source>
</evidence>
<evidence type="ECO:0000313" key="19">
    <source>
        <dbReference type="Proteomes" id="UP000199308"/>
    </source>
</evidence>
<keyword evidence="10 18" id="KW-0418">Kinase</keyword>
<evidence type="ECO:0000256" key="6">
    <source>
        <dbReference type="ARBA" id="ARBA00022553"/>
    </source>
</evidence>
<accession>A0A1I0E4A3</accession>
<evidence type="ECO:0000256" key="15">
    <source>
        <dbReference type="SAM" id="Phobius"/>
    </source>
</evidence>
<evidence type="ECO:0000256" key="11">
    <source>
        <dbReference type="ARBA" id="ARBA00022840"/>
    </source>
</evidence>
<dbReference type="Pfam" id="PF02518">
    <property type="entry name" value="HATPase_c"/>
    <property type="match status" value="1"/>
</dbReference>
<dbReference type="InterPro" id="IPR050980">
    <property type="entry name" value="2C_sensor_his_kinase"/>
</dbReference>
<reference evidence="18 19" key="1">
    <citation type="submission" date="2016-10" db="EMBL/GenBank/DDBJ databases">
        <authorList>
            <person name="de Groot N.N."/>
        </authorList>
    </citation>
    <scope>NUCLEOTIDE SEQUENCE [LARGE SCALE GENOMIC DNA]</scope>
    <source>
        <strain evidence="18 19">DSM 19706</strain>
    </source>
</reference>
<dbReference type="RefSeq" id="WP_093329262.1">
    <property type="nucleotide sequence ID" value="NZ_AP027363.1"/>
</dbReference>
<dbReference type="GO" id="GO:0005886">
    <property type="term" value="C:plasma membrane"/>
    <property type="evidence" value="ECO:0007669"/>
    <property type="project" value="UniProtKB-SubCell"/>
</dbReference>
<evidence type="ECO:0000256" key="12">
    <source>
        <dbReference type="ARBA" id="ARBA00022989"/>
    </source>
</evidence>
<dbReference type="EMBL" id="FOHK01000007">
    <property type="protein sequence ID" value="SET39467.1"/>
    <property type="molecule type" value="Genomic_DNA"/>
</dbReference>
<dbReference type="EC" id="2.7.13.3" evidence="3"/>
<dbReference type="PROSITE" id="PS50885">
    <property type="entry name" value="HAMP"/>
    <property type="match status" value="1"/>
</dbReference>
<dbReference type="SUPFAM" id="SSF158472">
    <property type="entry name" value="HAMP domain-like"/>
    <property type="match status" value="1"/>
</dbReference>
<dbReference type="STRING" id="349064.SAMN05660429_01711"/>
<keyword evidence="4" id="KW-1003">Cell membrane</keyword>
<evidence type="ECO:0000256" key="7">
    <source>
        <dbReference type="ARBA" id="ARBA00022679"/>
    </source>
</evidence>
<evidence type="ECO:0000256" key="1">
    <source>
        <dbReference type="ARBA" id="ARBA00000085"/>
    </source>
</evidence>
<dbReference type="InterPro" id="IPR036097">
    <property type="entry name" value="HisK_dim/P_sf"/>
</dbReference>
<dbReference type="PRINTS" id="PR00344">
    <property type="entry name" value="BCTRLSENSOR"/>
</dbReference>
<keyword evidence="19" id="KW-1185">Reference proteome</keyword>
<dbReference type="InterPro" id="IPR004358">
    <property type="entry name" value="Sig_transdc_His_kin-like_C"/>
</dbReference>
<dbReference type="SMART" id="SM00387">
    <property type="entry name" value="HATPase_c"/>
    <property type="match status" value="1"/>
</dbReference>
<feature type="domain" description="Histidine kinase" evidence="16">
    <location>
        <begin position="230"/>
        <end position="431"/>
    </location>
</feature>
<dbReference type="Proteomes" id="UP000199308">
    <property type="component" value="Unassembled WGS sequence"/>
</dbReference>
<dbReference type="Gene3D" id="3.30.565.10">
    <property type="entry name" value="Histidine kinase-like ATPase, C-terminal domain"/>
    <property type="match status" value="1"/>
</dbReference>
<evidence type="ECO:0000259" key="17">
    <source>
        <dbReference type="PROSITE" id="PS50885"/>
    </source>
</evidence>
<feature type="domain" description="HAMP" evidence="17">
    <location>
        <begin position="170"/>
        <end position="222"/>
    </location>
</feature>
<keyword evidence="9" id="KW-0547">Nucleotide-binding</keyword>
<comment type="catalytic activity">
    <reaction evidence="1">
        <text>ATP + protein L-histidine = ADP + protein N-phospho-L-histidine.</text>
        <dbReference type="EC" id="2.7.13.3"/>
    </reaction>
</comment>
<dbReference type="OrthoDB" id="9804645at2"/>
<dbReference type="InterPro" id="IPR003594">
    <property type="entry name" value="HATPase_dom"/>
</dbReference>
<dbReference type="PROSITE" id="PS50109">
    <property type="entry name" value="HIS_KIN"/>
    <property type="match status" value="1"/>
</dbReference>
<proteinExistence type="predicted"/>
<dbReference type="SMART" id="SM00304">
    <property type="entry name" value="HAMP"/>
    <property type="match status" value="1"/>
</dbReference>